<accession>W2JH54</accession>
<protein>
    <submittedName>
        <fullName evidence="1">Uncharacterized protein</fullName>
    </submittedName>
</protein>
<dbReference type="Proteomes" id="UP000053864">
    <property type="component" value="Unassembled WGS sequence"/>
</dbReference>
<evidence type="ECO:0000313" key="1">
    <source>
        <dbReference type="EMBL" id="ETL45761.1"/>
    </source>
</evidence>
<gene>
    <name evidence="1" type="ORF">L916_04208</name>
    <name evidence="2" type="ORF">L917_04092</name>
</gene>
<dbReference type="EMBL" id="KI671694">
    <property type="protein sequence ID" value="ETL45761.1"/>
    <property type="molecule type" value="Genomic_DNA"/>
</dbReference>
<dbReference type="Proteomes" id="UP000054423">
    <property type="component" value="Unassembled WGS sequence"/>
</dbReference>
<evidence type="ECO:0000313" key="2">
    <source>
        <dbReference type="EMBL" id="ETL98936.1"/>
    </source>
</evidence>
<name>W2JH54_PHYNI</name>
<dbReference type="EMBL" id="KI678441">
    <property type="protein sequence ID" value="ETL98936.1"/>
    <property type="molecule type" value="Genomic_DNA"/>
</dbReference>
<proteinExistence type="predicted"/>
<sequence length="54" mass="6286">MGDKAIHALLQYNGVLHSFWRHWRLPFENSAATTQVHFAIPPGRSLRYYTDMAL</sequence>
<evidence type="ECO:0000313" key="3">
    <source>
        <dbReference type="Proteomes" id="UP000053864"/>
    </source>
</evidence>
<dbReference type="AlphaFoldDB" id="W2JH54"/>
<reference evidence="2" key="1">
    <citation type="submission" date="2013-11" db="EMBL/GenBank/DDBJ databases">
        <title>The Genome Sequence of Phytophthora parasitica CHvinca01.</title>
        <authorList>
            <consortium name="The Broad Institute Genomics Platform"/>
            <person name="Russ C."/>
            <person name="Tyler B."/>
            <person name="Panabieres F."/>
            <person name="Shan W."/>
            <person name="Tripathy S."/>
            <person name="Grunwald N."/>
            <person name="Machado M."/>
            <person name="Johnson C.S."/>
            <person name="Arredondo F."/>
            <person name="Hong C."/>
            <person name="Coffey M."/>
            <person name="Young S.K."/>
            <person name="Zeng Q."/>
            <person name="Gargeya S."/>
            <person name="Fitzgerald M."/>
            <person name="Abouelleil A."/>
            <person name="Alvarado L."/>
            <person name="Chapman S.B."/>
            <person name="Gainer-Dewar J."/>
            <person name="Goldberg J."/>
            <person name="Griggs A."/>
            <person name="Gujja S."/>
            <person name="Hansen M."/>
            <person name="Howarth C."/>
            <person name="Imamovic A."/>
            <person name="Ireland A."/>
            <person name="Larimer J."/>
            <person name="McCowan C."/>
            <person name="Murphy C."/>
            <person name="Pearson M."/>
            <person name="Poon T.W."/>
            <person name="Priest M."/>
            <person name="Roberts A."/>
            <person name="Saif S."/>
            <person name="Shea T."/>
            <person name="Sykes S."/>
            <person name="Wortman J."/>
            <person name="Nusbaum C."/>
            <person name="Birren B."/>
        </authorList>
    </citation>
    <scope>NUCLEOTIDE SEQUENCE [LARGE SCALE GENOMIC DNA]</scope>
    <source>
        <strain evidence="2">CHvinca01</strain>
    </source>
</reference>
<reference evidence="1 3" key="2">
    <citation type="submission" date="2013-11" db="EMBL/GenBank/DDBJ databases">
        <title>The Genome Sequence of Phytophthora parasitica CJ05E6.</title>
        <authorList>
            <consortium name="The Broad Institute Genomics Platform"/>
            <person name="Russ C."/>
            <person name="Tyler B."/>
            <person name="Panabieres F."/>
            <person name="Shan W."/>
            <person name="Tripathy S."/>
            <person name="Grunwald N."/>
            <person name="Machado M."/>
            <person name="Johnson C.S."/>
            <person name="Arredondo F."/>
            <person name="Hong C."/>
            <person name="Coffey M."/>
            <person name="Young S.K."/>
            <person name="Zeng Q."/>
            <person name="Gargeya S."/>
            <person name="Fitzgerald M."/>
            <person name="Abouelleil A."/>
            <person name="Alvarado L."/>
            <person name="Chapman S.B."/>
            <person name="Gainer-Dewar J."/>
            <person name="Goldberg J."/>
            <person name="Griggs A."/>
            <person name="Gujja S."/>
            <person name="Hansen M."/>
            <person name="Howarth C."/>
            <person name="Imamovic A."/>
            <person name="Ireland A."/>
            <person name="Larimer J."/>
            <person name="McCowan C."/>
            <person name="Murphy C."/>
            <person name="Pearson M."/>
            <person name="Poon T.W."/>
            <person name="Priest M."/>
            <person name="Roberts A."/>
            <person name="Saif S."/>
            <person name="Shea T."/>
            <person name="Sykes S."/>
            <person name="Wortman J."/>
            <person name="Nusbaum C."/>
            <person name="Birren B."/>
        </authorList>
    </citation>
    <scope>NUCLEOTIDE SEQUENCE [LARGE SCALE GENOMIC DNA]</scope>
    <source>
        <strain evidence="1 3">CJ05E6</strain>
    </source>
</reference>
<organism evidence="1 3">
    <name type="scientific">Phytophthora nicotianae</name>
    <name type="common">Potato buckeye rot agent</name>
    <name type="synonym">Phytophthora parasitica</name>
    <dbReference type="NCBI Taxonomy" id="4792"/>
    <lineage>
        <taxon>Eukaryota</taxon>
        <taxon>Sar</taxon>
        <taxon>Stramenopiles</taxon>
        <taxon>Oomycota</taxon>
        <taxon>Peronosporomycetes</taxon>
        <taxon>Peronosporales</taxon>
        <taxon>Peronosporaceae</taxon>
        <taxon>Phytophthora</taxon>
    </lineage>
</organism>